<dbReference type="InterPro" id="IPR046347">
    <property type="entry name" value="bZIP_sf"/>
</dbReference>
<gene>
    <name evidence="4" type="ORF">PBIL07802_LOCUS32758</name>
</gene>
<dbReference type="AlphaFoldDB" id="A0A7S3GLQ5"/>
<feature type="domain" description="BZIP" evidence="3">
    <location>
        <begin position="102"/>
        <end position="147"/>
    </location>
</feature>
<evidence type="ECO:0000313" key="4">
    <source>
        <dbReference type="EMBL" id="CAE0270403.1"/>
    </source>
</evidence>
<feature type="region of interest" description="Disordered" evidence="2">
    <location>
        <begin position="68"/>
        <end position="109"/>
    </location>
</feature>
<dbReference type="PROSITE" id="PS50217">
    <property type="entry name" value="BZIP"/>
    <property type="match status" value="1"/>
</dbReference>
<dbReference type="Pfam" id="PF00170">
    <property type="entry name" value="bZIP_1"/>
    <property type="match status" value="1"/>
</dbReference>
<dbReference type="InterPro" id="IPR004827">
    <property type="entry name" value="bZIP"/>
</dbReference>
<evidence type="ECO:0000256" key="1">
    <source>
        <dbReference type="SAM" id="Coils"/>
    </source>
</evidence>
<proteinExistence type="predicted"/>
<dbReference type="SUPFAM" id="SSF57959">
    <property type="entry name" value="Leucine zipper domain"/>
    <property type="match status" value="1"/>
</dbReference>
<dbReference type="Gene3D" id="1.20.5.170">
    <property type="match status" value="1"/>
</dbReference>
<keyword evidence="1" id="KW-0175">Coiled coil</keyword>
<dbReference type="GO" id="GO:0003700">
    <property type="term" value="F:DNA-binding transcription factor activity"/>
    <property type="evidence" value="ECO:0007669"/>
    <property type="project" value="InterPro"/>
</dbReference>
<dbReference type="CDD" id="cd14686">
    <property type="entry name" value="bZIP"/>
    <property type="match status" value="1"/>
</dbReference>
<feature type="region of interest" description="Disordered" evidence="2">
    <location>
        <begin position="429"/>
        <end position="448"/>
    </location>
</feature>
<dbReference type="SMART" id="SM00338">
    <property type="entry name" value="BRLZ"/>
    <property type="match status" value="1"/>
</dbReference>
<accession>A0A7S3GLQ5</accession>
<reference evidence="4" key="1">
    <citation type="submission" date="2021-01" db="EMBL/GenBank/DDBJ databases">
        <authorList>
            <person name="Corre E."/>
            <person name="Pelletier E."/>
            <person name="Niang G."/>
            <person name="Scheremetjew M."/>
            <person name="Finn R."/>
            <person name="Kale V."/>
            <person name="Holt S."/>
            <person name="Cochrane G."/>
            <person name="Meng A."/>
            <person name="Brown T."/>
            <person name="Cohen L."/>
        </authorList>
    </citation>
    <scope>NUCLEOTIDE SEQUENCE</scope>
    <source>
        <strain evidence="4">NIES-2562</strain>
    </source>
</reference>
<evidence type="ECO:0000259" key="3">
    <source>
        <dbReference type="PROSITE" id="PS50217"/>
    </source>
</evidence>
<organism evidence="4">
    <name type="scientific">Palpitomonas bilix</name>
    <dbReference type="NCBI Taxonomy" id="652834"/>
    <lineage>
        <taxon>Eukaryota</taxon>
        <taxon>Eukaryota incertae sedis</taxon>
    </lineage>
</organism>
<evidence type="ECO:0000256" key="2">
    <source>
        <dbReference type="SAM" id="MobiDB-lite"/>
    </source>
</evidence>
<name>A0A7S3GLQ5_9EUKA</name>
<dbReference type="EMBL" id="HBIB01049620">
    <property type="protein sequence ID" value="CAE0270403.1"/>
    <property type="molecule type" value="Transcribed_RNA"/>
</dbReference>
<feature type="coiled-coil region" evidence="1">
    <location>
        <begin position="206"/>
        <end position="240"/>
    </location>
</feature>
<protein>
    <recommendedName>
        <fullName evidence="3">BZIP domain-containing protein</fullName>
    </recommendedName>
</protein>
<feature type="compositionally biased region" description="Basic and acidic residues" evidence="2">
    <location>
        <begin position="431"/>
        <end position="448"/>
    </location>
</feature>
<sequence length="448" mass="50658">MTMNSFLMSLEGMERTDSSTFGRVSSEDQQGFDFLTMYDSQHPLDFPTVEKDEDQSENQTMRSVLMADVATSSASSKGKKRGKDSASESTDADSPFLVNGTVDAEEKRKERVREASRRFREKRKAKIDTLEGEVAALQAEVKHLREQNGVHTEMLHAICGRATSQLNGLAVLPYNTIVGARREFDKVKRNIVPILLRMAIDMDKYKEKGENLLDEERMKMENLERSLARTVMHLEFAEDAFLNNMKDMSLRMNAGRTGFPGFFGDLVGSKLSQGSESRTLEQEVHRVMDQNEQLFILPGFIDRVLAFPMYLVLQSRIPEDLSVRMGEKRAKEIHALQVKLQREIYTVTAKKTEQGAAPVVAFIEAHSVIRKSFLDSITPLEKVDYYLVGMLGGKAIRPDRDIRVQSFSTFEERMLGAINMMKSLMSRPAKAAKEEDGDSKEVAIEVKD</sequence>